<name>A0A238WHW5_9ACTN</name>
<keyword evidence="1" id="KW-0472">Membrane</keyword>
<evidence type="ECO:0000313" key="3">
    <source>
        <dbReference type="Proteomes" id="UP000198415"/>
    </source>
</evidence>
<protein>
    <submittedName>
        <fullName evidence="2">Uncharacterized protein</fullName>
    </submittedName>
</protein>
<evidence type="ECO:0000256" key="1">
    <source>
        <dbReference type="SAM" id="Phobius"/>
    </source>
</evidence>
<dbReference type="Proteomes" id="UP000198415">
    <property type="component" value="Unassembled WGS sequence"/>
</dbReference>
<dbReference type="EMBL" id="FZNR01000002">
    <property type="protein sequence ID" value="SNR46067.1"/>
    <property type="molecule type" value="Genomic_DNA"/>
</dbReference>
<feature type="transmembrane region" description="Helical" evidence="1">
    <location>
        <begin position="137"/>
        <end position="158"/>
    </location>
</feature>
<feature type="transmembrane region" description="Helical" evidence="1">
    <location>
        <begin position="51"/>
        <end position="73"/>
    </location>
</feature>
<dbReference type="AlphaFoldDB" id="A0A238WHW5"/>
<keyword evidence="1" id="KW-0812">Transmembrane</keyword>
<reference evidence="2 3" key="1">
    <citation type="submission" date="2017-06" db="EMBL/GenBank/DDBJ databases">
        <authorList>
            <person name="Kim H.J."/>
            <person name="Triplett B.A."/>
        </authorList>
    </citation>
    <scope>NUCLEOTIDE SEQUENCE [LARGE SCALE GENOMIC DNA]</scope>
    <source>
        <strain evidence="2 3">DSM 43151</strain>
    </source>
</reference>
<organism evidence="2 3">
    <name type="scientific">Actinoplanes regularis</name>
    <dbReference type="NCBI Taxonomy" id="52697"/>
    <lineage>
        <taxon>Bacteria</taxon>
        <taxon>Bacillati</taxon>
        <taxon>Actinomycetota</taxon>
        <taxon>Actinomycetes</taxon>
        <taxon>Micromonosporales</taxon>
        <taxon>Micromonosporaceae</taxon>
        <taxon>Actinoplanes</taxon>
    </lineage>
</organism>
<proteinExistence type="predicted"/>
<evidence type="ECO:0000313" key="2">
    <source>
        <dbReference type="EMBL" id="SNR46067.1"/>
    </source>
</evidence>
<feature type="transmembrane region" description="Helical" evidence="1">
    <location>
        <begin position="80"/>
        <end position="106"/>
    </location>
</feature>
<keyword evidence="1" id="KW-1133">Transmembrane helix</keyword>
<sequence length="175" mass="19116">MLATGGALFAGEVLLSTDRYFTGMRVYEQAAADDVIENEGAFGAVGVVLHVYPAALGVIIGCGLVFLAFFTAIGHNWARAVSWIMGVPVLFWYGALAILYLALWFLSDPVTANSMPPELTRRYEQAWPGWLDTLDNALMISVPLVLLTALVCQTVPAADTYFRFRRQQPGNAKLV</sequence>
<accession>A0A238WHW5</accession>
<gene>
    <name evidence="2" type="ORF">SAMN06264365_102555</name>
</gene>
<keyword evidence="3" id="KW-1185">Reference proteome</keyword>